<evidence type="ECO:0000313" key="4">
    <source>
        <dbReference type="Proteomes" id="UP000324162"/>
    </source>
</evidence>
<dbReference type="Pfam" id="PF13443">
    <property type="entry name" value="HTH_26"/>
    <property type="match status" value="1"/>
</dbReference>
<name>A0AB73BBK3_9GAMM</name>
<dbReference type="AlphaFoldDB" id="A0AB73BBK3"/>
<keyword evidence="1" id="KW-0802">TPR repeat</keyword>
<dbReference type="RefSeq" id="WP_149615380.1">
    <property type="nucleotide sequence ID" value="NZ_SEUK01000056.1"/>
</dbReference>
<dbReference type="InterPro" id="IPR011990">
    <property type="entry name" value="TPR-like_helical_dom_sf"/>
</dbReference>
<sequence>MNNSKTALLNRGQLQQYIIEQSIKHLWLANQIGVSEKTLTRWLNGSVTRIRLSNLNKLASALNCEKGNLIARSEVDIYPSEENRDILVNELHNDGLLYELMMSSKIKLAISLIKSTFHSALPSAIVANFYIKLGYAALIHRQYEKALQYFDKGLNKAIKVNDLPLVFSANLGTAITLLFSCEFKRSHHYLVICNATLQHANQEKAHYYSTNALFYLYSGDINAAIQSANLCLNECDITTDSIEKNLFKSTALQLLGACYLLQGDIELAYTLCAESLNVANLSGYNRCVAVSKGYLAAIHCTNANYVLAEQLIAQSIALVSDEDIALPSLLCISLFIYRKTGNSSKFAVSLNALNKICNTATAPNTFAIYQLYLINIEQGEMHKASEKLTHIENTLTQLSLPLWQPWLTKLS</sequence>
<dbReference type="InterPro" id="IPR019734">
    <property type="entry name" value="TPR_rpt"/>
</dbReference>
<dbReference type="InterPro" id="IPR001387">
    <property type="entry name" value="Cro/C1-type_HTH"/>
</dbReference>
<evidence type="ECO:0000313" key="3">
    <source>
        <dbReference type="EMBL" id="KAA1156501.1"/>
    </source>
</evidence>
<evidence type="ECO:0000256" key="1">
    <source>
        <dbReference type="PROSITE-ProRule" id="PRU00339"/>
    </source>
</evidence>
<feature type="repeat" description="TPR" evidence="1">
    <location>
        <begin position="127"/>
        <end position="160"/>
    </location>
</feature>
<reference evidence="3 4" key="1">
    <citation type="submission" date="2019-01" db="EMBL/GenBank/DDBJ databases">
        <title>Genome sequences of marine Pseudoalteromonas species.</title>
        <authorList>
            <person name="Boraston A.B."/>
            <person name="Hehemann J.-H."/>
            <person name="Vickers C.J."/>
            <person name="Salama-Alber O."/>
            <person name="Abe K."/>
            <person name="Hettle A.J."/>
        </authorList>
    </citation>
    <scope>NUCLEOTIDE SEQUENCE [LARGE SCALE GENOMIC DNA]</scope>
    <source>
        <strain evidence="3 4">PS42</strain>
    </source>
</reference>
<dbReference type="SMART" id="SM00028">
    <property type="entry name" value="TPR"/>
    <property type="match status" value="3"/>
</dbReference>
<organism evidence="3 4">
    <name type="scientific">Pseudoalteromonas fuliginea</name>
    <dbReference type="NCBI Taxonomy" id="1872678"/>
    <lineage>
        <taxon>Bacteria</taxon>
        <taxon>Pseudomonadati</taxon>
        <taxon>Pseudomonadota</taxon>
        <taxon>Gammaproteobacteria</taxon>
        <taxon>Alteromonadales</taxon>
        <taxon>Pseudoalteromonadaceae</taxon>
        <taxon>Pseudoalteromonas</taxon>
    </lineage>
</organism>
<dbReference type="PROSITE" id="PS50943">
    <property type="entry name" value="HTH_CROC1"/>
    <property type="match status" value="1"/>
</dbReference>
<dbReference type="SUPFAM" id="SSF47413">
    <property type="entry name" value="lambda repressor-like DNA-binding domains"/>
    <property type="match status" value="1"/>
</dbReference>
<protein>
    <submittedName>
        <fullName evidence="3">XRE family transcriptional regulator</fullName>
    </submittedName>
</protein>
<dbReference type="GO" id="GO:0003677">
    <property type="term" value="F:DNA binding"/>
    <property type="evidence" value="ECO:0007669"/>
    <property type="project" value="InterPro"/>
</dbReference>
<comment type="caution">
    <text evidence="3">The sequence shown here is derived from an EMBL/GenBank/DDBJ whole genome shotgun (WGS) entry which is preliminary data.</text>
</comment>
<dbReference type="Gene3D" id="1.25.40.10">
    <property type="entry name" value="Tetratricopeptide repeat domain"/>
    <property type="match status" value="1"/>
</dbReference>
<dbReference type="PROSITE" id="PS50005">
    <property type="entry name" value="TPR"/>
    <property type="match status" value="1"/>
</dbReference>
<proteinExistence type="predicted"/>
<dbReference type="CDD" id="cd00093">
    <property type="entry name" value="HTH_XRE"/>
    <property type="match status" value="1"/>
</dbReference>
<accession>A0AB73BBK3</accession>
<dbReference type="SUPFAM" id="SSF48452">
    <property type="entry name" value="TPR-like"/>
    <property type="match status" value="1"/>
</dbReference>
<dbReference type="Gene3D" id="1.10.260.40">
    <property type="entry name" value="lambda repressor-like DNA-binding domains"/>
    <property type="match status" value="1"/>
</dbReference>
<dbReference type="EMBL" id="SEUK01000056">
    <property type="protein sequence ID" value="KAA1156501.1"/>
    <property type="molecule type" value="Genomic_DNA"/>
</dbReference>
<gene>
    <name evidence="3" type="ORF">EU508_20680</name>
</gene>
<dbReference type="Proteomes" id="UP000324162">
    <property type="component" value="Unassembled WGS sequence"/>
</dbReference>
<feature type="domain" description="HTH cro/C1-type" evidence="2">
    <location>
        <begin position="28"/>
        <end position="69"/>
    </location>
</feature>
<evidence type="ECO:0000259" key="2">
    <source>
        <dbReference type="PROSITE" id="PS50943"/>
    </source>
</evidence>
<dbReference type="InterPro" id="IPR010982">
    <property type="entry name" value="Lambda_DNA-bd_dom_sf"/>
</dbReference>